<dbReference type="PANTHER" id="PTHR46344:SF27">
    <property type="entry name" value="KELCH REPEAT SUPERFAMILY PROTEIN"/>
    <property type="match status" value="1"/>
</dbReference>
<keyword evidence="4" id="KW-0812">Transmembrane</keyword>
<organism evidence="5">
    <name type="scientific">marine metagenome</name>
    <dbReference type="NCBI Taxonomy" id="408172"/>
    <lineage>
        <taxon>unclassified sequences</taxon>
        <taxon>metagenomes</taxon>
        <taxon>ecological metagenomes</taxon>
    </lineage>
</organism>
<feature type="region of interest" description="Disordered" evidence="3">
    <location>
        <begin position="38"/>
        <end position="59"/>
    </location>
</feature>
<keyword evidence="2" id="KW-0677">Repeat</keyword>
<dbReference type="InterPro" id="IPR015915">
    <property type="entry name" value="Kelch-typ_b-propeller"/>
</dbReference>
<keyword evidence="4" id="KW-0472">Membrane</keyword>
<evidence type="ECO:0008006" key="6">
    <source>
        <dbReference type="Google" id="ProtNLM"/>
    </source>
</evidence>
<evidence type="ECO:0000256" key="1">
    <source>
        <dbReference type="ARBA" id="ARBA00022441"/>
    </source>
</evidence>
<dbReference type="Pfam" id="PF24681">
    <property type="entry name" value="Kelch_KLHDC2_KLHL20_DRC7"/>
    <property type="match status" value="1"/>
</dbReference>
<evidence type="ECO:0000256" key="2">
    <source>
        <dbReference type="ARBA" id="ARBA00022737"/>
    </source>
</evidence>
<feature type="transmembrane region" description="Helical" evidence="4">
    <location>
        <begin position="9"/>
        <end position="30"/>
    </location>
</feature>
<dbReference type="Gene3D" id="2.120.10.80">
    <property type="entry name" value="Kelch-type beta propeller"/>
    <property type="match status" value="1"/>
</dbReference>
<proteinExistence type="predicted"/>
<dbReference type="Gene3D" id="2.130.10.80">
    <property type="entry name" value="Galactose oxidase/kelch, beta-propeller"/>
    <property type="match status" value="1"/>
</dbReference>
<accession>A0A382H6R9</accession>
<dbReference type="AlphaFoldDB" id="A0A382H6R9"/>
<name>A0A382H6R9_9ZZZZ</name>
<dbReference type="InterPro" id="IPR006652">
    <property type="entry name" value="Kelch_1"/>
</dbReference>
<evidence type="ECO:0000256" key="3">
    <source>
        <dbReference type="SAM" id="MobiDB-lite"/>
    </source>
</evidence>
<dbReference type="SMART" id="SM00612">
    <property type="entry name" value="Kelch"/>
    <property type="match status" value="3"/>
</dbReference>
<dbReference type="InterPro" id="IPR037293">
    <property type="entry name" value="Gal_Oxidase_central_sf"/>
</dbReference>
<dbReference type="PANTHER" id="PTHR46344">
    <property type="entry name" value="OS02G0202900 PROTEIN"/>
    <property type="match status" value="1"/>
</dbReference>
<reference evidence="5" key="1">
    <citation type="submission" date="2018-05" db="EMBL/GenBank/DDBJ databases">
        <authorList>
            <person name="Lanie J.A."/>
            <person name="Ng W.-L."/>
            <person name="Kazmierczak K.M."/>
            <person name="Andrzejewski T.M."/>
            <person name="Davidsen T.M."/>
            <person name="Wayne K.J."/>
            <person name="Tettelin H."/>
            <person name="Glass J.I."/>
            <person name="Rusch D."/>
            <person name="Podicherti R."/>
            <person name="Tsui H.-C.T."/>
            <person name="Winkler M.E."/>
        </authorList>
    </citation>
    <scope>NUCLEOTIDE SEQUENCE</scope>
</reference>
<feature type="compositionally biased region" description="Basic and acidic residues" evidence="3">
    <location>
        <begin position="50"/>
        <end position="59"/>
    </location>
</feature>
<gene>
    <name evidence="5" type="ORF">METZ01_LOCUS234965</name>
</gene>
<evidence type="ECO:0000313" key="5">
    <source>
        <dbReference type="EMBL" id="SVB82111.1"/>
    </source>
</evidence>
<feature type="non-terminal residue" evidence="5">
    <location>
        <position position="247"/>
    </location>
</feature>
<keyword evidence="1" id="KW-0880">Kelch repeat</keyword>
<keyword evidence="4" id="KW-1133">Transmembrane helix</keyword>
<dbReference type="SUPFAM" id="SSF117281">
    <property type="entry name" value="Kelch motif"/>
    <property type="match status" value="1"/>
</dbReference>
<protein>
    <recommendedName>
        <fullName evidence="6">Galactose oxidase-like Early set domain-containing protein</fullName>
    </recommendedName>
</protein>
<dbReference type="EMBL" id="UINC01059092">
    <property type="protein sequence ID" value="SVB82111.1"/>
    <property type="molecule type" value="Genomic_DNA"/>
</dbReference>
<sequence length="247" mass="26842">MENKKIRRYLVWLLIGVSIIVIGVLGNALIGNGESAIDQNSMQKQGPDANIKKTDNENPKSRRNLVYARSSHTATTLNDGRILVVGGLGSDKKPMSKVEIYDPKTDTWTSTNDCRSPRADHTTTVLKNGNVLVVGGTSDVGVASTAEIFYPKTETWEYAGRMNFARQTHRATLLNDGRILITGGKGVNKAIDAVELYNPVTKAWSRAGSLNFPKYGHTATLLPDGNILVAGGGEGFVRQVHGEIFYP</sequence>
<evidence type="ECO:0000256" key="4">
    <source>
        <dbReference type="SAM" id="Phobius"/>
    </source>
</evidence>